<evidence type="ECO:0000313" key="2">
    <source>
        <dbReference type="Proteomes" id="UP000790377"/>
    </source>
</evidence>
<gene>
    <name evidence="1" type="ORF">BJ138DRAFT_80513</name>
</gene>
<dbReference type="Proteomes" id="UP000790377">
    <property type="component" value="Unassembled WGS sequence"/>
</dbReference>
<evidence type="ECO:0000313" key="1">
    <source>
        <dbReference type="EMBL" id="KAH7910604.1"/>
    </source>
</evidence>
<sequence length="273" mass="31390">MQTYKALVGAVDFKGLDEGDAQLDTHCRIYDHLTTSILRDPALADKHPPPAAFFYAIRNILYPTFIIGQIPDILQLLCDVETIRQQALSKASQASELNTERGTGRLLLSEQKKERLSRMVLDNEEDRKLYVALICNLCETHIYHLWTAPESRVLPRRMNDYFPGCISDIQTESVMHFHLHLSDAEKQTVDKIKDRCIGWLKIAGNWEEAREMDCVDRGISIQEMDATLKRDFDAEFTPPICQDNLIAALEKYMSKIERMITRLHSYFPRPSSS</sequence>
<organism evidence="1 2">
    <name type="scientific">Hygrophoropsis aurantiaca</name>
    <dbReference type="NCBI Taxonomy" id="72124"/>
    <lineage>
        <taxon>Eukaryota</taxon>
        <taxon>Fungi</taxon>
        <taxon>Dikarya</taxon>
        <taxon>Basidiomycota</taxon>
        <taxon>Agaricomycotina</taxon>
        <taxon>Agaricomycetes</taxon>
        <taxon>Agaricomycetidae</taxon>
        <taxon>Boletales</taxon>
        <taxon>Coniophorineae</taxon>
        <taxon>Hygrophoropsidaceae</taxon>
        <taxon>Hygrophoropsis</taxon>
    </lineage>
</organism>
<accession>A0ACB8ABH1</accession>
<comment type="caution">
    <text evidence="1">The sequence shown here is derived from an EMBL/GenBank/DDBJ whole genome shotgun (WGS) entry which is preliminary data.</text>
</comment>
<dbReference type="EMBL" id="MU267706">
    <property type="protein sequence ID" value="KAH7910604.1"/>
    <property type="molecule type" value="Genomic_DNA"/>
</dbReference>
<protein>
    <submittedName>
        <fullName evidence="1">Uncharacterized protein</fullName>
    </submittedName>
</protein>
<name>A0ACB8ABH1_9AGAM</name>
<proteinExistence type="predicted"/>
<keyword evidence="2" id="KW-1185">Reference proteome</keyword>
<reference evidence="1" key="1">
    <citation type="journal article" date="2021" name="New Phytol.">
        <title>Evolutionary innovations through gain and loss of genes in the ectomycorrhizal Boletales.</title>
        <authorList>
            <person name="Wu G."/>
            <person name="Miyauchi S."/>
            <person name="Morin E."/>
            <person name="Kuo A."/>
            <person name="Drula E."/>
            <person name="Varga T."/>
            <person name="Kohler A."/>
            <person name="Feng B."/>
            <person name="Cao Y."/>
            <person name="Lipzen A."/>
            <person name="Daum C."/>
            <person name="Hundley H."/>
            <person name="Pangilinan J."/>
            <person name="Johnson J."/>
            <person name="Barry K."/>
            <person name="LaButti K."/>
            <person name="Ng V."/>
            <person name="Ahrendt S."/>
            <person name="Min B."/>
            <person name="Choi I.G."/>
            <person name="Park H."/>
            <person name="Plett J.M."/>
            <person name="Magnuson J."/>
            <person name="Spatafora J.W."/>
            <person name="Nagy L.G."/>
            <person name="Henrissat B."/>
            <person name="Grigoriev I.V."/>
            <person name="Yang Z.L."/>
            <person name="Xu J."/>
            <person name="Martin F.M."/>
        </authorList>
    </citation>
    <scope>NUCLEOTIDE SEQUENCE</scope>
    <source>
        <strain evidence="1">ATCC 28755</strain>
    </source>
</reference>